<dbReference type="SUPFAM" id="SSF46689">
    <property type="entry name" value="Homeodomain-like"/>
    <property type="match status" value="1"/>
</dbReference>
<gene>
    <name evidence="1" type="ORF">CFX0092_A2503</name>
</gene>
<dbReference type="InterPro" id="IPR007367">
    <property type="entry name" value="DUF433"/>
</dbReference>
<dbReference type="InterPro" id="IPR036388">
    <property type="entry name" value="WH-like_DNA-bd_sf"/>
</dbReference>
<proteinExistence type="predicted"/>
<sequence>MGDMMELTATMAIPLAASEEGVIRVAGTRVRLDTVVYAFNEGYTAEEIVTQYPALDLTDVYAVIAYYLGHRATIDDYVAERAEKAAALRHGIETKPEYQAFRQQLLQRRASL</sequence>
<dbReference type="Proteomes" id="UP000215027">
    <property type="component" value="Chromosome I"/>
</dbReference>
<organism evidence="1 2">
    <name type="scientific">Candidatus Promineifilum breve</name>
    <dbReference type="NCBI Taxonomy" id="1806508"/>
    <lineage>
        <taxon>Bacteria</taxon>
        <taxon>Bacillati</taxon>
        <taxon>Chloroflexota</taxon>
        <taxon>Ardenticatenia</taxon>
        <taxon>Candidatus Promineifilales</taxon>
        <taxon>Candidatus Promineifilaceae</taxon>
        <taxon>Candidatus Promineifilum</taxon>
    </lineage>
</organism>
<evidence type="ECO:0000313" key="1">
    <source>
        <dbReference type="EMBL" id="CUS04381.2"/>
    </source>
</evidence>
<accession>A0A160T2N4</accession>
<dbReference type="EMBL" id="LN890655">
    <property type="protein sequence ID" value="CUS04381.2"/>
    <property type="molecule type" value="Genomic_DNA"/>
</dbReference>
<dbReference type="PANTHER" id="PTHR34849:SF1">
    <property type="entry name" value="SLR0770 PROTEIN"/>
    <property type="match status" value="1"/>
</dbReference>
<evidence type="ECO:0008006" key="3">
    <source>
        <dbReference type="Google" id="ProtNLM"/>
    </source>
</evidence>
<dbReference type="KEGG" id="pbf:CFX0092_A2503"/>
<dbReference type="Pfam" id="PF04255">
    <property type="entry name" value="DUF433"/>
    <property type="match status" value="1"/>
</dbReference>
<keyword evidence="2" id="KW-1185">Reference proteome</keyword>
<reference evidence="1" key="1">
    <citation type="submission" date="2016-01" db="EMBL/GenBank/DDBJ databases">
        <authorList>
            <person name="Mcilroy J.S."/>
            <person name="Karst M S."/>
            <person name="Albertsen M."/>
        </authorList>
    </citation>
    <scope>NUCLEOTIDE SEQUENCE</scope>
    <source>
        <strain evidence="1">Cfx-K</strain>
    </source>
</reference>
<name>A0A160T2N4_9CHLR</name>
<dbReference type="AlphaFoldDB" id="A0A160T2N4"/>
<protein>
    <recommendedName>
        <fullName evidence="3">DUF433 domain-containing protein</fullName>
    </recommendedName>
</protein>
<dbReference type="Gene3D" id="1.10.10.10">
    <property type="entry name" value="Winged helix-like DNA-binding domain superfamily/Winged helix DNA-binding domain"/>
    <property type="match status" value="1"/>
</dbReference>
<dbReference type="InterPro" id="IPR009057">
    <property type="entry name" value="Homeodomain-like_sf"/>
</dbReference>
<dbReference type="PANTHER" id="PTHR34849">
    <property type="entry name" value="SSL5025 PROTEIN"/>
    <property type="match status" value="1"/>
</dbReference>
<evidence type="ECO:0000313" key="2">
    <source>
        <dbReference type="Proteomes" id="UP000215027"/>
    </source>
</evidence>